<organism evidence="3">
    <name type="scientific">mine drainage metagenome</name>
    <dbReference type="NCBI Taxonomy" id="410659"/>
    <lineage>
        <taxon>unclassified sequences</taxon>
        <taxon>metagenomes</taxon>
        <taxon>ecological metagenomes</taxon>
    </lineage>
</organism>
<dbReference type="InterPro" id="IPR038071">
    <property type="entry name" value="UROD/MetE-like_sf"/>
</dbReference>
<evidence type="ECO:0000313" key="3">
    <source>
        <dbReference type="EMBL" id="EQD66236.1"/>
    </source>
</evidence>
<protein>
    <submittedName>
        <fullName evidence="3">5-methyltetrahydropteroyltriglutamate/homocysteine S-methyltransferase</fullName>
    </submittedName>
</protein>
<dbReference type="GO" id="GO:0008652">
    <property type="term" value="P:amino acid biosynthetic process"/>
    <property type="evidence" value="ECO:0007669"/>
    <property type="project" value="InterPro"/>
</dbReference>
<accession>T1B072</accession>
<dbReference type="InterPro" id="IPR013215">
    <property type="entry name" value="Cbl-indep_Met_Synth_N"/>
</dbReference>
<keyword evidence="3" id="KW-0808">Transferase</keyword>
<evidence type="ECO:0000259" key="2">
    <source>
        <dbReference type="Pfam" id="PF08267"/>
    </source>
</evidence>
<feature type="non-terminal residue" evidence="3">
    <location>
        <position position="233"/>
    </location>
</feature>
<keyword evidence="3" id="KW-0489">Methyltransferase</keyword>
<feature type="domain" description="Cobalamin-independent methionine synthase MetE N-terminal" evidence="2">
    <location>
        <begin position="34"/>
        <end position="219"/>
    </location>
</feature>
<dbReference type="EMBL" id="AUZZ01000923">
    <property type="protein sequence ID" value="EQD66236.1"/>
    <property type="molecule type" value="Genomic_DNA"/>
</dbReference>
<sequence>ARREAELGFAFVTGGFLSWPDLFRPWIEQTENPDAGPLTRWFQTNTFYRPPRVSGPLKRRPRGIFGTLPPLEPDPTGRPRGWAAPGPWTFARLCEDPGGKGPEKLSRLWADRLAQEAPALRAGGIGSLLLLEPCLVADPPRPREGAGLRKAYQSLAPVLTGPEDGIWTFFGDATPVLPLVSRLPGKLLGVDLTETEPSRLRNFPKGKTLGLGVLDPRTSLPEEIPAIVSTVRT</sequence>
<evidence type="ECO:0000256" key="1">
    <source>
        <dbReference type="SAM" id="MobiDB-lite"/>
    </source>
</evidence>
<reference evidence="3" key="2">
    <citation type="journal article" date="2014" name="ISME J.">
        <title>Microbial stratification in low pH oxic and suboxic macroscopic growths along an acid mine drainage.</title>
        <authorList>
            <person name="Mendez-Garcia C."/>
            <person name="Mesa V."/>
            <person name="Sprenger R.R."/>
            <person name="Richter M."/>
            <person name="Diez M.S."/>
            <person name="Solano J."/>
            <person name="Bargiela R."/>
            <person name="Golyshina O.V."/>
            <person name="Manteca A."/>
            <person name="Ramos J.L."/>
            <person name="Gallego J.R."/>
            <person name="Llorente I."/>
            <person name="Martins Dos Santos V.A."/>
            <person name="Jensen O.N."/>
            <person name="Pelaez A.I."/>
            <person name="Sanchez J."/>
            <person name="Ferrer M."/>
        </authorList>
    </citation>
    <scope>NUCLEOTIDE SEQUENCE</scope>
</reference>
<gene>
    <name evidence="3" type="ORF">B2A_01237</name>
</gene>
<dbReference type="SUPFAM" id="SSF51726">
    <property type="entry name" value="UROD/MetE-like"/>
    <property type="match status" value="1"/>
</dbReference>
<reference evidence="3" key="1">
    <citation type="submission" date="2013-08" db="EMBL/GenBank/DDBJ databases">
        <authorList>
            <person name="Mendez C."/>
            <person name="Richter M."/>
            <person name="Ferrer M."/>
            <person name="Sanchez J."/>
        </authorList>
    </citation>
    <scope>NUCLEOTIDE SEQUENCE</scope>
</reference>
<dbReference type="GO" id="GO:0003871">
    <property type="term" value="F:5-methyltetrahydropteroyltriglutamate-homocysteine S-methyltransferase activity"/>
    <property type="evidence" value="ECO:0007669"/>
    <property type="project" value="InterPro"/>
</dbReference>
<dbReference type="Pfam" id="PF08267">
    <property type="entry name" value="Meth_synt_1"/>
    <property type="match status" value="1"/>
</dbReference>
<feature type="non-terminal residue" evidence="3">
    <location>
        <position position="1"/>
    </location>
</feature>
<feature type="region of interest" description="Disordered" evidence="1">
    <location>
        <begin position="59"/>
        <end position="80"/>
    </location>
</feature>
<dbReference type="Gene3D" id="3.20.20.210">
    <property type="match status" value="1"/>
</dbReference>
<proteinExistence type="predicted"/>
<comment type="caution">
    <text evidence="3">The sequence shown here is derived from an EMBL/GenBank/DDBJ whole genome shotgun (WGS) entry which is preliminary data.</text>
</comment>
<dbReference type="GO" id="GO:0032259">
    <property type="term" value="P:methylation"/>
    <property type="evidence" value="ECO:0007669"/>
    <property type="project" value="UniProtKB-KW"/>
</dbReference>
<dbReference type="AlphaFoldDB" id="T1B072"/>
<dbReference type="GO" id="GO:0008270">
    <property type="term" value="F:zinc ion binding"/>
    <property type="evidence" value="ECO:0007669"/>
    <property type="project" value="InterPro"/>
</dbReference>
<name>T1B072_9ZZZZ</name>